<evidence type="ECO:0000256" key="1">
    <source>
        <dbReference type="PROSITE-ProRule" id="PRU00042"/>
    </source>
</evidence>
<gene>
    <name evidence="4" type="ORF">TPSB3V08_LOCUS7663</name>
</gene>
<accession>A0A7R9DAB3</accession>
<evidence type="ECO:0000256" key="2">
    <source>
        <dbReference type="SAM" id="MobiDB-lite"/>
    </source>
</evidence>
<dbReference type="PROSITE" id="PS50157">
    <property type="entry name" value="ZINC_FINGER_C2H2_2"/>
    <property type="match status" value="1"/>
</dbReference>
<feature type="compositionally biased region" description="Basic and acidic residues" evidence="2">
    <location>
        <begin position="869"/>
        <end position="878"/>
    </location>
</feature>
<reference evidence="4" key="1">
    <citation type="submission" date="2020-11" db="EMBL/GenBank/DDBJ databases">
        <authorList>
            <person name="Tran Van P."/>
        </authorList>
    </citation>
    <scope>NUCLEOTIDE SEQUENCE</scope>
</reference>
<feature type="domain" description="C2H2-type" evidence="3">
    <location>
        <begin position="967"/>
        <end position="995"/>
    </location>
</feature>
<feature type="compositionally biased region" description="Polar residues" evidence="2">
    <location>
        <begin position="829"/>
        <end position="847"/>
    </location>
</feature>
<dbReference type="EMBL" id="OD005110">
    <property type="protein sequence ID" value="CAD7411032.1"/>
    <property type="molecule type" value="Genomic_DNA"/>
</dbReference>
<feature type="region of interest" description="Disordered" evidence="2">
    <location>
        <begin position="548"/>
        <end position="570"/>
    </location>
</feature>
<keyword evidence="1" id="KW-0862">Zinc</keyword>
<dbReference type="Gene3D" id="3.30.160.60">
    <property type="entry name" value="Classic Zinc Finger"/>
    <property type="match status" value="1"/>
</dbReference>
<dbReference type="Pfam" id="PF07776">
    <property type="entry name" value="zf-AD"/>
    <property type="match status" value="1"/>
</dbReference>
<feature type="compositionally biased region" description="Basic residues" evidence="2">
    <location>
        <begin position="261"/>
        <end position="270"/>
    </location>
</feature>
<dbReference type="SUPFAM" id="SSF57716">
    <property type="entry name" value="Glucocorticoid receptor-like (DNA-binding domain)"/>
    <property type="match status" value="1"/>
</dbReference>
<keyword evidence="1" id="KW-0863">Zinc-finger</keyword>
<feature type="compositionally biased region" description="Low complexity" evidence="2">
    <location>
        <begin position="251"/>
        <end position="260"/>
    </location>
</feature>
<dbReference type="AlphaFoldDB" id="A0A7R9DAB3"/>
<feature type="region of interest" description="Disordered" evidence="2">
    <location>
        <begin position="867"/>
        <end position="886"/>
    </location>
</feature>
<sequence>MASGTRPAVVGHAWGPNTSILVINAPPESILVSQLSPTPSPIYVVMVFPVTSSQPWRQFGGSTRQVETGMGNFAILPSNGFFQMTHFWRQFGCSTRQVETGIYHVLETVRYKASGQVKDPSKHPARLAVSVAVSDRHVIYKVVNYDRGVPQERGYIEFCDSTCHTIRVTKVLSYERIDESYLCDMTCAVYNFHKGDVVPCCLGLHHSSKLHTTHHNPSRRRSHHPYLYSHQHTRHQSHLSTQHQSRLPIRHQSQQSTHNQSHPRAHRQRRRSICEVPYANLSNLIRHKHQGHQTPPKPSPEVDKDACWDEEVFCSALDQIEKEEHNRAPVPWEAFAEAVGVYHLVELPMVRVEGYKEGVPATRVSRWVVGRSPGNIVESMNSQQQEMLSSVSNDTSRSKHNEAIACIPSGTPLISGSDRPVAPQQVKEDDNMPKQICLSCLNRLDSSYELYARCVSAQATIKRLLDAADKDIPAPGSTHLDWAPSSKVRNSGLQLSGPSIMKIGSSVVKLQDYLMGPGDDEPQPKVMRLQESPDFSKLVQSSILLGEEGSGDMLGAKPGTPGGSTISFNQQHPANTVSQHLSTMYVSNDMMAVQSSQGLGLKPQEDPPHFLEAVTMTPEQFMEMGSSKAQSSQQLAGGAQIMVTIPPSNSLLRRSAGVASPISKNDLPATALTSGSNLQTLAPSSRLTVTPVALITSTPSSTDASKTFHNMMSRKPKPTTTINVGGAPHITSMLSLSDILGTSRSSSSVGTSKPPVQVVIPNSGGCLPAKPIEFGTNKHLPWQHNSGIASSLANSGTTISLLDDNDSRSPSPLDNSSPPSSPPSGGLEINTQKTSTPIQPRTIWSQGSGRGSLAKQNIALFTKRPVGKKTREAREARKALAKPTQKTIEVELSDSEDDMSKHSPLCDCALCKEKKRRVTVTATSTETKLPETEQSTEGKEKCQYCGVFFAAHIIFHHRKLHFRERFFSCIDCGKNFQTETGLESHKCQVDEIPAPS</sequence>
<proteinExistence type="predicted"/>
<evidence type="ECO:0000313" key="4">
    <source>
        <dbReference type="EMBL" id="CAD7411032.1"/>
    </source>
</evidence>
<protein>
    <recommendedName>
        <fullName evidence="3">C2H2-type domain-containing protein</fullName>
    </recommendedName>
</protein>
<organism evidence="4">
    <name type="scientific">Timema poppense</name>
    <name type="common">Walking stick</name>
    <dbReference type="NCBI Taxonomy" id="170557"/>
    <lineage>
        <taxon>Eukaryota</taxon>
        <taxon>Metazoa</taxon>
        <taxon>Ecdysozoa</taxon>
        <taxon>Arthropoda</taxon>
        <taxon>Hexapoda</taxon>
        <taxon>Insecta</taxon>
        <taxon>Pterygota</taxon>
        <taxon>Neoptera</taxon>
        <taxon>Polyneoptera</taxon>
        <taxon>Phasmatodea</taxon>
        <taxon>Timematodea</taxon>
        <taxon>Timematoidea</taxon>
        <taxon>Timematidae</taxon>
        <taxon>Timema</taxon>
    </lineage>
</organism>
<feature type="region of interest" description="Disordered" evidence="2">
    <location>
        <begin position="798"/>
        <end position="851"/>
    </location>
</feature>
<feature type="region of interest" description="Disordered" evidence="2">
    <location>
        <begin position="230"/>
        <end position="270"/>
    </location>
</feature>
<feature type="compositionally biased region" description="Low complexity" evidence="2">
    <location>
        <begin position="808"/>
        <end position="818"/>
    </location>
</feature>
<dbReference type="GO" id="GO:0005634">
    <property type="term" value="C:nucleus"/>
    <property type="evidence" value="ECO:0007669"/>
    <property type="project" value="InterPro"/>
</dbReference>
<evidence type="ECO:0000259" key="3">
    <source>
        <dbReference type="PROSITE" id="PS50157"/>
    </source>
</evidence>
<keyword evidence="1" id="KW-0479">Metal-binding</keyword>
<name>A0A7R9DAB3_TIMPO</name>
<dbReference type="InterPro" id="IPR013087">
    <property type="entry name" value="Znf_C2H2_type"/>
</dbReference>
<dbReference type="InterPro" id="IPR012934">
    <property type="entry name" value="Znf_AD"/>
</dbReference>
<dbReference type="GO" id="GO:0008270">
    <property type="term" value="F:zinc ion binding"/>
    <property type="evidence" value="ECO:0007669"/>
    <property type="project" value="UniProtKB-KW"/>
</dbReference>